<evidence type="ECO:0000313" key="2">
    <source>
        <dbReference type="Proteomes" id="UP001164746"/>
    </source>
</evidence>
<protein>
    <submittedName>
        <fullName evidence="1">Uncharacterized protein</fullName>
    </submittedName>
</protein>
<evidence type="ECO:0000313" key="1">
    <source>
        <dbReference type="EMBL" id="WAR05057.1"/>
    </source>
</evidence>
<proteinExistence type="predicted"/>
<organism evidence="1 2">
    <name type="scientific">Mya arenaria</name>
    <name type="common">Soft-shell clam</name>
    <dbReference type="NCBI Taxonomy" id="6604"/>
    <lineage>
        <taxon>Eukaryota</taxon>
        <taxon>Metazoa</taxon>
        <taxon>Spiralia</taxon>
        <taxon>Lophotrochozoa</taxon>
        <taxon>Mollusca</taxon>
        <taxon>Bivalvia</taxon>
        <taxon>Autobranchia</taxon>
        <taxon>Heteroconchia</taxon>
        <taxon>Euheterodonta</taxon>
        <taxon>Imparidentia</taxon>
        <taxon>Neoheterodontei</taxon>
        <taxon>Myida</taxon>
        <taxon>Myoidea</taxon>
        <taxon>Myidae</taxon>
        <taxon>Mya</taxon>
    </lineage>
</organism>
<accession>A0ABY7E7W7</accession>
<dbReference type="Proteomes" id="UP001164746">
    <property type="component" value="Chromosome 5"/>
</dbReference>
<dbReference type="EMBL" id="CP111016">
    <property type="protein sequence ID" value="WAR05057.1"/>
    <property type="molecule type" value="Genomic_DNA"/>
</dbReference>
<name>A0ABY7E7W7_MYAAR</name>
<sequence length="63" mass="7397">MKILYQSDLSGVSAQNKLRISAYSAGIQWLKRHRWNYQKLIQTAGPTRDLHHKALFQQRVPFT</sequence>
<reference evidence="1" key="1">
    <citation type="submission" date="2022-11" db="EMBL/GenBank/DDBJ databases">
        <title>Centuries of genome instability and evolution in soft-shell clam transmissible cancer (bioRxiv).</title>
        <authorList>
            <person name="Hart S.F.M."/>
            <person name="Yonemitsu M.A."/>
            <person name="Giersch R.M."/>
            <person name="Beal B.F."/>
            <person name="Arriagada G."/>
            <person name="Davis B.W."/>
            <person name="Ostrander E.A."/>
            <person name="Goff S.P."/>
            <person name="Metzger M.J."/>
        </authorList>
    </citation>
    <scope>NUCLEOTIDE SEQUENCE</scope>
    <source>
        <strain evidence="1">MELC-2E11</strain>
        <tissue evidence="1">Siphon/mantle</tissue>
    </source>
</reference>
<keyword evidence="2" id="KW-1185">Reference proteome</keyword>
<gene>
    <name evidence="1" type="ORF">MAR_020426</name>
</gene>